<feature type="region of interest" description="Disordered" evidence="4">
    <location>
        <begin position="1"/>
        <end position="97"/>
    </location>
</feature>
<dbReference type="PANTHER" id="PTHR45832:SF22">
    <property type="entry name" value="SERINE_THREONINE-PROTEIN KINASE SAMKA-RELATED"/>
    <property type="match status" value="1"/>
</dbReference>
<dbReference type="RefSeq" id="WP_085105944.1">
    <property type="nucleotide sequence ID" value="NZ_FXAC01000001.1"/>
</dbReference>
<dbReference type="PANTHER" id="PTHR45832">
    <property type="entry name" value="SERINE/THREONINE-PROTEIN KINASE SAMKA-RELATED-RELATED"/>
    <property type="match status" value="1"/>
</dbReference>
<comment type="similarity">
    <text evidence="1">Belongs to the protein kinase superfamily. STE Ser/Thr protein kinase family. STE20 subfamily.</text>
</comment>
<dbReference type="InterPro" id="IPR011009">
    <property type="entry name" value="Kinase-like_dom_sf"/>
</dbReference>
<dbReference type="GO" id="GO:0004674">
    <property type="term" value="F:protein serine/threonine kinase activity"/>
    <property type="evidence" value="ECO:0007669"/>
    <property type="project" value="UniProtKB-KW"/>
</dbReference>
<reference evidence="7" key="1">
    <citation type="submission" date="2017-04" db="EMBL/GenBank/DDBJ databases">
        <authorList>
            <person name="Varghese N."/>
            <person name="Submissions S."/>
        </authorList>
    </citation>
    <scope>NUCLEOTIDE SEQUENCE [LARGE SCALE GENOMIC DNA]</scope>
    <source>
        <strain evidence="7">NIO-1021</strain>
    </source>
</reference>
<feature type="compositionally biased region" description="Basic and acidic residues" evidence="4">
    <location>
        <begin position="27"/>
        <end position="51"/>
    </location>
</feature>
<proteinExistence type="inferred from homology"/>
<evidence type="ECO:0000256" key="1">
    <source>
        <dbReference type="ARBA" id="ARBA00008874"/>
    </source>
</evidence>
<evidence type="ECO:0000313" key="7">
    <source>
        <dbReference type="Proteomes" id="UP000192929"/>
    </source>
</evidence>
<feature type="region of interest" description="Disordered" evidence="4">
    <location>
        <begin position="342"/>
        <end position="361"/>
    </location>
</feature>
<accession>A0A1X7C2L2</accession>
<dbReference type="Pfam" id="PF00069">
    <property type="entry name" value="Pkinase"/>
    <property type="match status" value="1"/>
</dbReference>
<evidence type="ECO:0000313" key="6">
    <source>
        <dbReference type="EMBL" id="SME88905.1"/>
    </source>
</evidence>
<organism evidence="6 7">
    <name type="scientific">Kocuria marina subsp. indica</name>
    <dbReference type="NCBI Taxonomy" id="1049583"/>
    <lineage>
        <taxon>Bacteria</taxon>
        <taxon>Bacillati</taxon>
        <taxon>Actinomycetota</taxon>
        <taxon>Actinomycetes</taxon>
        <taxon>Micrococcales</taxon>
        <taxon>Micrococcaceae</taxon>
        <taxon>Kocuria</taxon>
    </lineage>
</organism>
<keyword evidence="2" id="KW-0547">Nucleotide-binding</keyword>
<name>A0A1X7C2L2_9MICC</name>
<keyword evidence="6" id="KW-0723">Serine/threonine-protein kinase</keyword>
<gene>
    <name evidence="6" type="ORF">SAMN06296028_101124</name>
</gene>
<dbReference type="PROSITE" id="PS50011">
    <property type="entry name" value="PROTEIN_KINASE_DOM"/>
    <property type="match status" value="1"/>
</dbReference>
<dbReference type="EMBL" id="FXAC01000001">
    <property type="protein sequence ID" value="SME88905.1"/>
    <property type="molecule type" value="Genomic_DNA"/>
</dbReference>
<keyword evidence="6" id="KW-0418">Kinase</keyword>
<protein>
    <submittedName>
        <fullName evidence="6">Serine/threonine protein kinase</fullName>
    </submittedName>
</protein>
<dbReference type="Gene3D" id="1.10.510.10">
    <property type="entry name" value="Transferase(Phosphotransferase) domain 1"/>
    <property type="match status" value="1"/>
</dbReference>
<keyword evidence="7" id="KW-1185">Reference proteome</keyword>
<evidence type="ECO:0000259" key="5">
    <source>
        <dbReference type="PROSITE" id="PS50011"/>
    </source>
</evidence>
<feature type="compositionally biased region" description="Low complexity" evidence="4">
    <location>
        <begin position="463"/>
        <end position="480"/>
    </location>
</feature>
<dbReference type="SMART" id="SM00220">
    <property type="entry name" value="S_TKc"/>
    <property type="match status" value="1"/>
</dbReference>
<dbReference type="InterPro" id="IPR051931">
    <property type="entry name" value="PAK3-like"/>
</dbReference>
<dbReference type="AlphaFoldDB" id="A0A1X7C2L2"/>
<sequence length="652" mass="68001">MNAEQEPEQLEAPSRTRDASAPSRGHSARDRVRAVRAGERRRHGLEGHDDTAATPSAAPTASAVSAGHSGPAHRVQPADRAESPESMSDPAAETVERDGLELVEKLGEGGGSRTWLARERTTHEKYTVTFVVTEDREHRRAGEEQIAALVEAWAESPHPELVSVRATLGGDGASRALVADHVRGKTLEDTMRDRGRLRPEDTAPVLAAVARALTHLHERGWVHGDLAAHHVLLIPDGRALVDGYGVPAGSSVGPVPWGIADRPAHPGVALGPAEDAYTAVQDVHALGVLGWLALTGRHPGPESHRVPLTLMCPAAPRHLVLMLEAALADDPAARPSAQELAAGFSASAPRSKPVGRPPERMTPEVIRADGTVARPRRLMPLRPVPRRLVPPRRIRMSPGGVAVAGVDTSVRRRAWLTAAGVLGAAALAWGFLAGDGGGPVARPAESGATSAAEVGTASSPPDAAAGTPSGTSSQSPGATPVPDAAGASREATERSATAPGETMQDKDGEARRAVEGLVSARAAALAAGDETAVAEVYVADSGLAARDRDLIRRAKAQDTAGSGLTALSGVSMDVVRLTEQRPRAGSGLTPAEAARTRTYDAEVRTRGWHGELPSGSHVTRQGDEALQTLRISVTHTPRGWRLADVTPVEAAP</sequence>
<evidence type="ECO:0000256" key="4">
    <source>
        <dbReference type="SAM" id="MobiDB-lite"/>
    </source>
</evidence>
<dbReference type="SUPFAM" id="SSF56112">
    <property type="entry name" value="Protein kinase-like (PK-like)"/>
    <property type="match status" value="1"/>
</dbReference>
<dbReference type="InterPro" id="IPR000719">
    <property type="entry name" value="Prot_kinase_dom"/>
</dbReference>
<evidence type="ECO:0000256" key="2">
    <source>
        <dbReference type="ARBA" id="ARBA00022741"/>
    </source>
</evidence>
<evidence type="ECO:0000256" key="3">
    <source>
        <dbReference type="ARBA" id="ARBA00022840"/>
    </source>
</evidence>
<keyword evidence="6" id="KW-0808">Transferase</keyword>
<keyword evidence="3" id="KW-0067">ATP-binding</keyword>
<dbReference type="Proteomes" id="UP000192929">
    <property type="component" value="Unassembled WGS sequence"/>
</dbReference>
<dbReference type="GO" id="GO:0005524">
    <property type="term" value="F:ATP binding"/>
    <property type="evidence" value="ECO:0007669"/>
    <property type="project" value="UniProtKB-KW"/>
</dbReference>
<feature type="compositionally biased region" description="Low complexity" evidence="4">
    <location>
        <begin position="52"/>
        <end position="66"/>
    </location>
</feature>
<feature type="domain" description="Protein kinase" evidence="5">
    <location>
        <begin position="100"/>
        <end position="351"/>
    </location>
</feature>
<feature type="region of interest" description="Disordered" evidence="4">
    <location>
        <begin position="440"/>
        <end position="511"/>
    </location>
</feature>